<dbReference type="PANTHER" id="PTHR43861">
    <property type="entry name" value="TRANS-ACONITATE 2-METHYLTRANSFERASE-RELATED"/>
    <property type="match status" value="1"/>
</dbReference>
<dbReference type="AlphaFoldDB" id="A0A7I7QRP8"/>
<gene>
    <name evidence="3" type="ORF">MSEDJ_30900</name>
</gene>
<feature type="domain" description="Methyltransferase" evidence="2">
    <location>
        <begin position="46"/>
        <end position="131"/>
    </location>
</feature>
<keyword evidence="1" id="KW-0808">Transferase</keyword>
<accession>A0A7I7QRP8</accession>
<dbReference type="GO" id="GO:0016740">
    <property type="term" value="F:transferase activity"/>
    <property type="evidence" value="ECO:0007669"/>
    <property type="project" value="UniProtKB-KW"/>
</dbReference>
<evidence type="ECO:0000313" key="4">
    <source>
        <dbReference type="Proteomes" id="UP000467193"/>
    </source>
</evidence>
<organism evidence="3 4">
    <name type="scientific">Mycolicibacterium sediminis</name>
    <dbReference type="NCBI Taxonomy" id="1286180"/>
    <lineage>
        <taxon>Bacteria</taxon>
        <taxon>Bacillati</taxon>
        <taxon>Actinomycetota</taxon>
        <taxon>Actinomycetes</taxon>
        <taxon>Mycobacteriales</taxon>
        <taxon>Mycobacteriaceae</taxon>
        <taxon>Mycolicibacterium</taxon>
    </lineage>
</organism>
<name>A0A7I7QRP8_9MYCO</name>
<proteinExistence type="predicted"/>
<dbReference type="KEGG" id="msei:MSEDJ_30900"/>
<evidence type="ECO:0000313" key="3">
    <source>
        <dbReference type="EMBL" id="BBY28994.1"/>
    </source>
</evidence>
<dbReference type="RefSeq" id="WP_163797819.1">
    <property type="nucleotide sequence ID" value="NZ_AP022588.1"/>
</dbReference>
<evidence type="ECO:0000256" key="1">
    <source>
        <dbReference type="ARBA" id="ARBA00022679"/>
    </source>
</evidence>
<dbReference type="PANTHER" id="PTHR43861:SF3">
    <property type="entry name" value="PUTATIVE (AFU_ORTHOLOGUE AFUA_2G14390)-RELATED"/>
    <property type="match status" value="1"/>
</dbReference>
<dbReference type="Gene3D" id="3.40.50.150">
    <property type="entry name" value="Vaccinia Virus protein VP39"/>
    <property type="match status" value="1"/>
</dbReference>
<dbReference type="Pfam" id="PF13649">
    <property type="entry name" value="Methyltransf_25"/>
    <property type="match status" value="1"/>
</dbReference>
<sequence length="208" mass="22248">MTNSSPTTDHGADWDKRYSSEEQLFSGQPNGALVTEVATLRPGRALDVGCGEGGDAVWLAHRGWSVTALDVSRVALDRAARRAGEMASRIDFVHAGLLDADLDPGSFDLVTVHYPALPATPGREAERLLAAAVVRGGTLLVVHHADVDAEAAKAHGFDPADYVMPGDVMSVLDDDWLVEVDERRPRDVPTGGGSGHSHDLVLRARRVR</sequence>
<dbReference type="Proteomes" id="UP000467193">
    <property type="component" value="Chromosome"/>
</dbReference>
<dbReference type="EMBL" id="AP022588">
    <property type="protein sequence ID" value="BBY28994.1"/>
    <property type="molecule type" value="Genomic_DNA"/>
</dbReference>
<reference evidence="3 4" key="1">
    <citation type="journal article" date="2019" name="Emerg. Microbes Infect.">
        <title>Comprehensive subspecies identification of 175 nontuberculous mycobacteria species based on 7547 genomic profiles.</title>
        <authorList>
            <person name="Matsumoto Y."/>
            <person name="Kinjo T."/>
            <person name="Motooka D."/>
            <person name="Nabeya D."/>
            <person name="Jung N."/>
            <person name="Uechi K."/>
            <person name="Horii T."/>
            <person name="Iida T."/>
            <person name="Fujita J."/>
            <person name="Nakamura S."/>
        </authorList>
    </citation>
    <scope>NUCLEOTIDE SEQUENCE [LARGE SCALE GENOMIC DNA]</scope>
    <source>
        <strain evidence="3 4">JCM 17899</strain>
    </source>
</reference>
<keyword evidence="4" id="KW-1185">Reference proteome</keyword>
<evidence type="ECO:0000259" key="2">
    <source>
        <dbReference type="Pfam" id="PF13649"/>
    </source>
</evidence>
<dbReference type="InterPro" id="IPR029063">
    <property type="entry name" value="SAM-dependent_MTases_sf"/>
</dbReference>
<dbReference type="SUPFAM" id="SSF53335">
    <property type="entry name" value="S-adenosyl-L-methionine-dependent methyltransferases"/>
    <property type="match status" value="1"/>
</dbReference>
<dbReference type="InterPro" id="IPR041698">
    <property type="entry name" value="Methyltransf_25"/>
</dbReference>
<protein>
    <recommendedName>
        <fullName evidence="2">Methyltransferase domain-containing protein</fullName>
    </recommendedName>
</protein>
<dbReference type="CDD" id="cd02440">
    <property type="entry name" value="AdoMet_MTases"/>
    <property type="match status" value="1"/>
</dbReference>